<dbReference type="Pfam" id="PF25954">
    <property type="entry name" value="Beta-barrel_RND_2"/>
    <property type="match status" value="1"/>
</dbReference>
<feature type="coiled-coil region" evidence="2">
    <location>
        <begin position="116"/>
        <end position="228"/>
    </location>
</feature>
<dbReference type="PANTHER" id="PTHR30469">
    <property type="entry name" value="MULTIDRUG RESISTANCE PROTEIN MDTA"/>
    <property type="match status" value="1"/>
</dbReference>
<dbReference type="Proteomes" id="UP000070427">
    <property type="component" value="Unassembled WGS sequence"/>
</dbReference>
<dbReference type="InterPro" id="IPR006143">
    <property type="entry name" value="RND_pump_MFP"/>
</dbReference>
<evidence type="ECO:0000256" key="2">
    <source>
        <dbReference type="SAM" id="Coils"/>
    </source>
</evidence>
<dbReference type="Gene3D" id="2.40.50.100">
    <property type="match status" value="1"/>
</dbReference>
<dbReference type="Gene3D" id="1.10.287.470">
    <property type="entry name" value="Helix hairpin bin"/>
    <property type="match status" value="1"/>
</dbReference>
<dbReference type="PANTHER" id="PTHR30469:SF15">
    <property type="entry name" value="HLYD FAMILY OF SECRETION PROTEINS"/>
    <property type="match status" value="1"/>
</dbReference>
<dbReference type="InParanoid" id="A0A140L843"/>
<keyword evidence="2" id="KW-0175">Coiled coil</keyword>
<feature type="domain" description="Multidrug resistance protein MdtA-like barrel-sandwich hybrid" evidence="3">
    <location>
        <begin position="65"/>
        <end position="251"/>
    </location>
</feature>
<reference evidence="6 7" key="1">
    <citation type="submission" date="2015-12" db="EMBL/GenBank/DDBJ databases">
        <title>Draft genome sequnece of Fervidicola ferrireducens strain Y170.</title>
        <authorList>
            <person name="Patel B.K."/>
        </authorList>
    </citation>
    <scope>NUCLEOTIDE SEQUENCE [LARGE SCALE GENOMIC DNA]</scope>
    <source>
        <strain evidence="6 7">Y170</strain>
    </source>
</reference>
<dbReference type="PRINTS" id="PR01490">
    <property type="entry name" value="RTXTOXIND"/>
</dbReference>
<evidence type="ECO:0000259" key="4">
    <source>
        <dbReference type="Pfam" id="PF25954"/>
    </source>
</evidence>
<dbReference type="Pfam" id="PF25917">
    <property type="entry name" value="BSH_RND"/>
    <property type="match status" value="1"/>
</dbReference>
<evidence type="ECO:0000313" key="7">
    <source>
        <dbReference type="Proteomes" id="UP000070427"/>
    </source>
</evidence>
<accession>A0A140L843</accession>
<dbReference type="InterPro" id="IPR058792">
    <property type="entry name" value="Beta-barrel_RND_2"/>
</dbReference>
<name>A0A140L843_9FIRM</name>
<dbReference type="STRING" id="520764.AN618_14980"/>
<gene>
    <name evidence="6" type="primary">mdtA_2</name>
    <name evidence="6" type="ORF">AN618_14980</name>
</gene>
<evidence type="ECO:0000313" key="6">
    <source>
        <dbReference type="EMBL" id="KXG76718.1"/>
    </source>
</evidence>
<evidence type="ECO:0000259" key="3">
    <source>
        <dbReference type="Pfam" id="PF25917"/>
    </source>
</evidence>
<dbReference type="GO" id="GO:1990281">
    <property type="term" value="C:efflux pump complex"/>
    <property type="evidence" value="ECO:0007669"/>
    <property type="project" value="TreeGrafter"/>
</dbReference>
<dbReference type="PROSITE" id="PS51257">
    <property type="entry name" value="PROKAR_LIPOPROTEIN"/>
    <property type="match status" value="1"/>
</dbReference>
<feature type="domain" description="CusB-like beta-barrel" evidence="4">
    <location>
        <begin position="263"/>
        <end position="333"/>
    </location>
</feature>
<dbReference type="SUPFAM" id="SSF111369">
    <property type="entry name" value="HlyD-like secretion proteins"/>
    <property type="match status" value="2"/>
</dbReference>
<sequence>MLNKKFTVFLVLICIIAVLLVGGCGRKAGESAEEKKAVPVRVESLSARDLSEYRFFTGSVEAKGQVVVTAKMAGRVKEVLVKPGEKVRAGQVLVKLDEEDVISQVQQARAAYNAAEAGYNRTKAQLDQELKKLESSVRQAEENYKNVSQNYERMKKLYEEGAVSKKDFEAIQLQYNVTKEQYESAKEQLELTKTSTIPETLAAAKSQMEQARAALSAAQNALDNTLITSPVDGTVGNVDVRVGQLLSPGAIVAVVGDTGSFFVKINVTEDVINSVKIGSTAEVAVDSINAVLKATVTSTSPYKDLKTGLYPVELRLENPPADLKPGMFARAKIAVLTYDKVLAVPEECVLRKDDKDIVFTVEQNTAKANEVVVGPTVEGYTIIEKGLKEGSTVVVEGQEYLEDGSPVEVVGKEEAK</sequence>
<feature type="domain" description="YknX-like C-terminal permuted SH3-like" evidence="5">
    <location>
        <begin position="341"/>
        <end position="409"/>
    </location>
</feature>
<comment type="caution">
    <text evidence="6">The sequence shown here is derived from an EMBL/GenBank/DDBJ whole genome shotgun (WGS) entry which is preliminary data.</text>
</comment>
<dbReference type="Gene3D" id="2.40.30.170">
    <property type="match status" value="1"/>
</dbReference>
<dbReference type="Pfam" id="PF25989">
    <property type="entry name" value="YknX_C"/>
    <property type="match status" value="1"/>
</dbReference>
<dbReference type="AlphaFoldDB" id="A0A140L843"/>
<dbReference type="GO" id="GO:0015562">
    <property type="term" value="F:efflux transmembrane transporter activity"/>
    <property type="evidence" value="ECO:0007669"/>
    <property type="project" value="TreeGrafter"/>
</dbReference>
<dbReference type="Gene3D" id="2.40.420.20">
    <property type="match status" value="1"/>
</dbReference>
<evidence type="ECO:0000256" key="1">
    <source>
        <dbReference type="ARBA" id="ARBA00009477"/>
    </source>
</evidence>
<proteinExistence type="inferred from homology"/>
<dbReference type="RefSeq" id="WP_066353569.1">
    <property type="nucleotide sequence ID" value="NZ_LOED01000017.1"/>
</dbReference>
<dbReference type="InterPro" id="IPR058637">
    <property type="entry name" value="YknX-like_C"/>
</dbReference>
<dbReference type="InterPro" id="IPR058625">
    <property type="entry name" value="MdtA-like_BSH"/>
</dbReference>
<protein>
    <submittedName>
        <fullName evidence="6">Multidrug resistance protein MdtA</fullName>
    </submittedName>
</protein>
<evidence type="ECO:0000259" key="5">
    <source>
        <dbReference type="Pfam" id="PF25989"/>
    </source>
</evidence>
<dbReference type="NCBIfam" id="TIGR01730">
    <property type="entry name" value="RND_mfp"/>
    <property type="match status" value="1"/>
</dbReference>
<dbReference type="EMBL" id="LOED01000017">
    <property type="protein sequence ID" value="KXG76718.1"/>
    <property type="molecule type" value="Genomic_DNA"/>
</dbReference>
<comment type="similarity">
    <text evidence="1">Belongs to the membrane fusion protein (MFP) (TC 8.A.1) family.</text>
</comment>
<organism evidence="6 7">
    <name type="scientific">Fervidicola ferrireducens</name>
    <dbReference type="NCBI Taxonomy" id="520764"/>
    <lineage>
        <taxon>Bacteria</taxon>
        <taxon>Bacillati</taxon>
        <taxon>Bacillota</taxon>
        <taxon>Clostridia</taxon>
        <taxon>Thermosediminibacterales</taxon>
        <taxon>Thermosediminibacteraceae</taxon>
        <taxon>Fervidicola</taxon>
    </lineage>
</organism>
<keyword evidence="7" id="KW-1185">Reference proteome</keyword>